<protein>
    <submittedName>
        <fullName evidence="2">Uncharacterized protein</fullName>
    </submittedName>
</protein>
<organism evidence="2 3">
    <name type="scientific">Nocardiopsis alborubida</name>
    <dbReference type="NCBI Taxonomy" id="146802"/>
    <lineage>
        <taxon>Bacteria</taxon>
        <taxon>Bacillati</taxon>
        <taxon>Actinomycetota</taxon>
        <taxon>Actinomycetes</taxon>
        <taxon>Streptosporangiales</taxon>
        <taxon>Nocardiopsidaceae</taxon>
        <taxon>Nocardiopsis</taxon>
    </lineage>
</organism>
<evidence type="ECO:0000313" key="2">
    <source>
        <dbReference type="EMBL" id="NKZ00413.1"/>
    </source>
</evidence>
<proteinExistence type="predicted"/>
<name>A0A7X6MGP5_9ACTN</name>
<sequence length="77" mass="8435">MSRTVTTIPSTRHRSSALAEDAFFRAPHAHGRVGRLPFTERHKLPVRNPRPLGTNGYSTSWGTNAHGELSSCPPGRS</sequence>
<evidence type="ECO:0000256" key="1">
    <source>
        <dbReference type="SAM" id="MobiDB-lite"/>
    </source>
</evidence>
<dbReference type="AlphaFoldDB" id="A0A7X6MGP5"/>
<accession>A0A7X6MGP5</accession>
<reference evidence="2 3" key="1">
    <citation type="submission" date="2020-04" db="EMBL/GenBank/DDBJ databases">
        <title>MicrobeNet Type strains.</title>
        <authorList>
            <person name="Nicholson A.C."/>
        </authorList>
    </citation>
    <scope>NUCLEOTIDE SEQUENCE [LARGE SCALE GENOMIC DNA]</scope>
    <source>
        <strain evidence="2 3">ATCC 23612</strain>
    </source>
</reference>
<dbReference type="RefSeq" id="WP_082768355.1">
    <property type="nucleotide sequence ID" value="NZ_JAAXPG010000023.1"/>
</dbReference>
<evidence type="ECO:0000313" key="3">
    <source>
        <dbReference type="Proteomes" id="UP000553209"/>
    </source>
</evidence>
<feature type="region of interest" description="Disordered" evidence="1">
    <location>
        <begin position="34"/>
        <end position="77"/>
    </location>
</feature>
<gene>
    <name evidence="2" type="ORF">HGB44_22470</name>
</gene>
<dbReference type="EMBL" id="JAAXPG010000023">
    <property type="protein sequence ID" value="NKZ00413.1"/>
    <property type="molecule type" value="Genomic_DNA"/>
</dbReference>
<comment type="caution">
    <text evidence="2">The sequence shown here is derived from an EMBL/GenBank/DDBJ whole genome shotgun (WGS) entry which is preliminary data.</text>
</comment>
<keyword evidence="3" id="KW-1185">Reference proteome</keyword>
<dbReference type="Proteomes" id="UP000553209">
    <property type="component" value="Unassembled WGS sequence"/>
</dbReference>